<comment type="subcellular location">
    <subcellularLocation>
        <location evidence="1">Membrane</location>
        <topology evidence="1">Multi-pass membrane protein</topology>
    </subcellularLocation>
</comment>
<dbReference type="InterPro" id="IPR003280">
    <property type="entry name" value="2pore_dom_K_chnl"/>
</dbReference>
<keyword evidence="2 6" id="KW-0812">Transmembrane</keyword>
<dbReference type="AlphaFoldDB" id="E2BG43"/>
<accession>E2BG43</accession>
<evidence type="ECO:0000256" key="5">
    <source>
        <dbReference type="SAM" id="MobiDB-lite"/>
    </source>
</evidence>
<dbReference type="Gene3D" id="1.10.287.70">
    <property type="match status" value="1"/>
</dbReference>
<protein>
    <recommendedName>
        <fullName evidence="9">TWiK family of potassium channels protein 7</fullName>
    </recommendedName>
</protein>
<dbReference type="SUPFAM" id="SSF81324">
    <property type="entry name" value="Voltage-gated potassium channels"/>
    <property type="match status" value="1"/>
</dbReference>
<reference evidence="7 8" key="1">
    <citation type="journal article" date="2010" name="Science">
        <title>Genomic comparison of the ants Camponotus floridanus and Harpegnathos saltator.</title>
        <authorList>
            <person name="Bonasio R."/>
            <person name="Zhang G."/>
            <person name="Ye C."/>
            <person name="Mutti N.S."/>
            <person name="Fang X."/>
            <person name="Qin N."/>
            <person name="Donahue G."/>
            <person name="Yang P."/>
            <person name="Li Q."/>
            <person name="Li C."/>
            <person name="Zhang P."/>
            <person name="Huang Z."/>
            <person name="Berger S.L."/>
            <person name="Reinberg D."/>
            <person name="Wang J."/>
            <person name="Liebig J."/>
        </authorList>
    </citation>
    <scope>NUCLEOTIDE SEQUENCE [LARGE SCALE GENOMIC DNA]</scope>
    <source>
        <strain evidence="7 8">R22 G/1</strain>
    </source>
</reference>
<dbReference type="OMA" id="NHEARAK"/>
<dbReference type="GO" id="GO:0015271">
    <property type="term" value="F:outward rectifier potassium channel activity"/>
    <property type="evidence" value="ECO:0007669"/>
    <property type="project" value="TreeGrafter"/>
</dbReference>
<feature type="compositionally biased region" description="Polar residues" evidence="5">
    <location>
        <begin position="20"/>
        <end position="29"/>
    </location>
</feature>
<dbReference type="GO" id="GO:0030322">
    <property type="term" value="P:stabilization of membrane potential"/>
    <property type="evidence" value="ECO:0007669"/>
    <property type="project" value="TreeGrafter"/>
</dbReference>
<dbReference type="PANTHER" id="PTHR11003">
    <property type="entry name" value="POTASSIUM CHANNEL, SUBFAMILY K"/>
    <property type="match status" value="1"/>
</dbReference>
<organism evidence="8">
    <name type="scientific">Harpegnathos saltator</name>
    <name type="common">Jerdon's jumping ant</name>
    <dbReference type="NCBI Taxonomy" id="610380"/>
    <lineage>
        <taxon>Eukaryota</taxon>
        <taxon>Metazoa</taxon>
        <taxon>Ecdysozoa</taxon>
        <taxon>Arthropoda</taxon>
        <taxon>Hexapoda</taxon>
        <taxon>Insecta</taxon>
        <taxon>Pterygota</taxon>
        <taxon>Neoptera</taxon>
        <taxon>Endopterygota</taxon>
        <taxon>Hymenoptera</taxon>
        <taxon>Apocrita</taxon>
        <taxon>Aculeata</taxon>
        <taxon>Formicoidea</taxon>
        <taxon>Formicidae</taxon>
        <taxon>Ponerinae</taxon>
        <taxon>Ponerini</taxon>
        <taxon>Harpegnathos</taxon>
    </lineage>
</organism>
<evidence type="ECO:0000256" key="1">
    <source>
        <dbReference type="ARBA" id="ARBA00004141"/>
    </source>
</evidence>
<evidence type="ECO:0000256" key="3">
    <source>
        <dbReference type="ARBA" id="ARBA00022989"/>
    </source>
</evidence>
<dbReference type="STRING" id="610380.E2BG43"/>
<proteinExistence type="predicted"/>
<evidence type="ECO:0008006" key="9">
    <source>
        <dbReference type="Google" id="ProtNLM"/>
    </source>
</evidence>
<dbReference type="InParanoid" id="E2BG43"/>
<evidence type="ECO:0000256" key="6">
    <source>
        <dbReference type="SAM" id="Phobius"/>
    </source>
</evidence>
<keyword evidence="8" id="KW-1185">Reference proteome</keyword>
<dbReference type="OrthoDB" id="297496at2759"/>
<feature type="region of interest" description="Disordered" evidence="5">
    <location>
        <begin position="13"/>
        <end position="37"/>
    </location>
</feature>
<dbReference type="GO" id="GO:0005886">
    <property type="term" value="C:plasma membrane"/>
    <property type="evidence" value="ECO:0007669"/>
    <property type="project" value="TreeGrafter"/>
</dbReference>
<dbReference type="PANTHER" id="PTHR11003:SF257">
    <property type="entry name" value="POTASSIUM CHANNEL DOMAIN-CONTAINING PROTEIN"/>
    <property type="match status" value="1"/>
</dbReference>
<name>E2BG43_HARSA</name>
<dbReference type="Proteomes" id="UP000008237">
    <property type="component" value="Unassembled WGS sequence"/>
</dbReference>
<keyword evidence="3 6" id="KW-1133">Transmembrane helix</keyword>
<gene>
    <name evidence="7" type="ORF">EAI_15995</name>
</gene>
<evidence type="ECO:0000256" key="2">
    <source>
        <dbReference type="ARBA" id="ARBA00022692"/>
    </source>
</evidence>
<keyword evidence="4 6" id="KW-0472">Membrane</keyword>
<sequence length="223" mass="24960">MEKDNVRPTYRAYEGFKPANNGNTSSLKRSTSERSKTHPSRQVRCLCFGGVPDKASQHSFLKGFAINLGICALLVAYTLLGSFIFLAIEGGAEVGPQQRTLATTIAGNQHTRRNSTAWLKQLNHEARAKTVENIWVITESLNILYRENWTRLAAQEIARFQDQLVKRITEDMMATQNAGTYTGSSPSETVTERRVPEYEWNFAKAFLYSLTVLTTIGLPAELP</sequence>
<evidence type="ECO:0000313" key="8">
    <source>
        <dbReference type="Proteomes" id="UP000008237"/>
    </source>
</evidence>
<feature type="transmembrane region" description="Helical" evidence="6">
    <location>
        <begin position="64"/>
        <end position="88"/>
    </location>
</feature>
<evidence type="ECO:0000313" key="7">
    <source>
        <dbReference type="EMBL" id="EFN85311.1"/>
    </source>
</evidence>
<dbReference type="EMBL" id="GL448115">
    <property type="protein sequence ID" value="EFN85311.1"/>
    <property type="molecule type" value="Genomic_DNA"/>
</dbReference>
<dbReference type="GO" id="GO:0022841">
    <property type="term" value="F:potassium ion leak channel activity"/>
    <property type="evidence" value="ECO:0007669"/>
    <property type="project" value="TreeGrafter"/>
</dbReference>
<evidence type="ECO:0000256" key="4">
    <source>
        <dbReference type="ARBA" id="ARBA00023136"/>
    </source>
</evidence>